<keyword evidence="7" id="KW-1185">Reference proteome</keyword>
<dbReference type="Pfam" id="PF21199">
    <property type="entry name" value="LAMININ_IV_B"/>
    <property type="match status" value="1"/>
</dbReference>
<proteinExistence type="predicted"/>
<evidence type="ECO:0000256" key="1">
    <source>
        <dbReference type="ARBA" id="ARBA00004302"/>
    </source>
</evidence>
<protein>
    <recommendedName>
        <fullName evidence="5">Laminin IV type B domain-containing protein</fullName>
    </recommendedName>
</protein>
<evidence type="ECO:0000259" key="5">
    <source>
        <dbReference type="PROSITE" id="PS51116"/>
    </source>
</evidence>
<evidence type="ECO:0000313" key="7">
    <source>
        <dbReference type="Proteomes" id="UP001356427"/>
    </source>
</evidence>
<evidence type="ECO:0000256" key="2">
    <source>
        <dbReference type="ARBA" id="ARBA00022525"/>
    </source>
</evidence>
<sequence>MYSTLGTSCSSSQETGQCVCREHLSDKVESAFCFIALDHYTYEAEDARFGPLPDQWEELLITVMHPSVISTNSRCGNTMPDDDNQIIFLHPGSRYLVLPRPVFRGRDGLHCSSELAPLLCTQ</sequence>
<dbReference type="Proteomes" id="UP001356427">
    <property type="component" value="Unassembled WGS sequence"/>
</dbReference>
<keyword evidence="2" id="KW-0964">Secreted</keyword>
<name>A0AAN8KD83_9TELE</name>
<dbReference type="EMBL" id="JAGTTL010000037">
    <property type="protein sequence ID" value="KAK6292809.1"/>
    <property type="molecule type" value="Genomic_DNA"/>
</dbReference>
<reference evidence="6 7" key="1">
    <citation type="submission" date="2021-04" db="EMBL/GenBank/DDBJ databases">
        <authorList>
            <person name="De Guttry C."/>
            <person name="Zahm M."/>
            <person name="Klopp C."/>
            <person name="Cabau C."/>
            <person name="Louis A."/>
            <person name="Berthelot C."/>
            <person name="Parey E."/>
            <person name="Roest Crollius H."/>
            <person name="Montfort J."/>
            <person name="Robinson-Rechavi M."/>
            <person name="Bucao C."/>
            <person name="Bouchez O."/>
            <person name="Gislard M."/>
            <person name="Lluch J."/>
            <person name="Milhes M."/>
            <person name="Lampietro C."/>
            <person name="Lopez Roques C."/>
            <person name="Donnadieu C."/>
            <person name="Braasch I."/>
            <person name="Desvignes T."/>
            <person name="Postlethwait J."/>
            <person name="Bobe J."/>
            <person name="Wedekind C."/>
            <person name="Guiguen Y."/>
        </authorList>
    </citation>
    <scope>NUCLEOTIDE SEQUENCE [LARGE SCALE GENOMIC DNA]</scope>
    <source>
        <strain evidence="6">Cs_M1</strain>
        <tissue evidence="6">Blood</tissue>
    </source>
</reference>
<evidence type="ECO:0000256" key="4">
    <source>
        <dbReference type="ARBA" id="ARBA00022869"/>
    </source>
</evidence>
<dbReference type="PROSITE" id="PS51116">
    <property type="entry name" value="LAMININ_IVB"/>
    <property type="match status" value="1"/>
</dbReference>
<accession>A0AAN8KD83</accession>
<dbReference type="GO" id="GO:0005604">
    <property type="term" value="C:basement membrane"/>
    <property type="evidence" value="ECO:0007669"/>
    <property type="project" value="UniProtKB-SubCell"/>
</dbReference>
<keyword evidence="3" id="KW-0272">Extracellular matrix</keyword>
<evidence type="ECO:0000256" key="3">
    <source>
        <dbReference type="ARBA" id="ARBA00022530"/>
    </source>
</evidence>
<organism evidence="6 7">
    <name type="scientific">Coregonus suidteri</name>
    <dbReference type="NCBI Taxonomy" id="861788"/>
    <lineage>
        <taxon>Eukaryota</taxon>
        <taxon>Metazoa</taxon>
        <taxon>Chordata</taxon>
        <taxon>Craniata</taxon>
        <taxon>Vertebrata</taxon>
        <taxon>Euteleostomi</taxon>
        <taxon>Actinopterygii</taxon>
        <taxon>Neopterygii</taxon>
        <taxon>Teleostei</taxon>
        <taxon>Protacanthopterygii</taxon>
        <taxon>Salmoniformes</taxon>
        <taxon>Salmonidae</taxon>
        <taxon>Coregoninae</taxon>
        <taxon>Coregonus</taxon>
    </lineage>
</organism>
<comment type="subcellular location">
    <subcellularLocation>
        <location evidence="1">Secreted</location>
        <location evidence="1">Extracellular space</location>
        <location evidence="1">Extracellular matrix</location>
        <location evidence="1">Basement membrane</location>
    </subcellularLocation>
</comment>
<gene>
    <name evidence="6" type="ORF">J4Q44_G00363100</name>
</gene>
<feature type="domain" description="Laminin IV type B" evidence="5">
    <location>
        <begin position="1"/>
        <end position="122"/>
    </location>
</feature>
<comment type="caution">
    <text evidence="6">The sequence shown here is derived from an EMBL/GenBank/DDBJ whole genome shotgun (WGS) entry which is preliminary data.</text>
</comment>
<evidence type="ECO:0000313" key="6">
    <source>
        <dbReference type="EMBL" id="KAK6292809.1"/>
    </source>
</evidence>
<dbReference type="AlphaFoldDB" id="A0AAN8KD83"/>
<dbReference type="InterPro" id="IPR013015">
    <property type="entry name" value="Laminin_IV_B"/>
</dbReference>
<keyword evidence="4" id="KW-0084">Basement membrane</keyword>